<dbReference type="AlphaFoldDB" id="A0A0G0T793"/>
<dbReference type="Pfam" id="PF08241">
    <property type="entry name" value="Methyltransf_11"/>
    <property type="match status" value="1"/>
</dbReference>
<sequence length="258" mass="30649">MEFLLHIFSYPHHLYSFFQRKVLFDIRPNELVLDVGSGDKPFWRADVIADKDIVDDGQRATGSMLFDNRKYFIEADVEKLSFKDNAFDFVFCAHLLEHVPHPDRAIKELTRVAKRGYIEVPGAIGDLLSPFPVHLWFCDYRDGVLIFQQKSKTLSFHQEVIKNFGSRVIKSPAFDYVIAKYANYYIQVFWKKSLKYKIIHVSDPYSYWYSPNTRHAKTTSENIMFRLYRIYYLVMTTLFYRKKDIVIDSLLKHDRKKN</sequence>
<gene>
    <name evidence="2" type="ORF">UU14_C0001G0020</name>
</gene>
<dbReference type="InterPro" id="IPR029063">
    <property type="entry name" value="SAM-dependent_MTases_sf"/>
</dbReference>
<dbReference type="PANTHER" id="PTHR43591">
    <property type="entry name" value="METHYLTRANSFERASE"/>
    <property type="match status" value="1"/>
</dbReference>
<dbReference type="CDD" id="cd02440">
    <property type="entry name" value="AdoMet_MTases"/>
    <property type="match status" value="1"/>
</dbReference>
<feature type="domain" description="Methyltransferase type 11" evidence="1">
    <location>
        <begin position="69"/>
        <end position="116"/>
    </location>
</feature>
<dbReference type="Proteomes" id="UP000034664">
    <property type="component" value="Unassembled WGS sequence"/>
</dbReference>
<reference evidence="2 3" key="1">
    <citation type="journal article" date="2015" name="Nature">
        <title>rRNA introns, odd ribosomes, and small enigmatic genomes across a large radiation of phyla.</title>
        <authorList>
            <person name="Brown C.T."/>
            <person name="Hug L.A."/>
            <person name="Thomas B.C."/>
            <person name="Sharon I."/>
            <person name="Castelle C.J."/>
            <person name="Singh A."/>
            <person name="Wilkins M.J."/>
            <person name="Williams K.H."/>
            <person name="Banfield J.F."/>
        </authorList>
    </citation>
    <scope>NUCLEOTIDE SEQUENCE [LARGE SCALE GENOMIC DNA]</scope>
</reference>
<dbReference type="Gene3D" id="3.40.50.150">
    <property type="entry name" value="Vaccinia Virus protein VP39"/>
    <property type="match status" value="1"/>
</dbReference>
<dbReference type="PANTHER" id="PTHR43591:SF24">
    <property type="entry name" value="2-METHOXY-6-POLYPRENYL-1,4-BENZOQUINOL METHYLASE, MITOCHONDRIAL"/>
    <property type="match status" value="1"/>
</dbReference>
<evidence type="ECO:0000313" key="2">
    <source>
        <dbReference type="EMBL" id="KKR72878.1"/>
    </source>
</evidence>
<proteinExistence type="predicted"/>
<dbReference type="GO" id="GO:0008757">
    <property type="term" value="F:S-adenosylmethionine-dependent methyltransferase activity"/>
    <property type="evidence" value="ECO:0007669"/>
    <property type="project" value="InterPro"/>
</dbReference>
<dbReference type="InterPro" id="IPR013216">
    <property type="entry name" value="Methyltransf_11"/>
</dbReference>
<dbReference type="EMBL" id="LBZM01000001">
    <property type="protein sequence ID" value="KKR72878.1"/>
    <property type="molecule type" value="Genomic_DNA"/>
</dbReference>
<evidence type="ECO:0000259" key="1">
    <source>
        <dbReference type="Pfam" id="PF08241"/>
    </source>
</evidence>
<evidence type="ECO:0000313" key="3">
    <source>
        <dbReference type="Proteomes" id="UP000034664"/>
    </source>
</evidence>
<organism evidence="2 3">
    <name type="scientific">Candidatus Roizmanbacteria bacterium GW2011_GWB1_40_7</name>
    <dbReference type="NCBI Taxonomy" id="1618482"/>
    <lineage>
        <taxon>Bacteria</taxon>
        <taxon>Candidatus Roizmaniibacteriota</taxon>
    </lineage>
</organism>
<name>A0A0G0T793_9BACT</name>
<comment type="caution">
    <text evidence="2">The sequence shown here is derived from an EMBL/GenBank/DDBJ whole genome shotgun (WGS) entry which is preliminary data.</text>
</comment>
<dbReference type="SUPFAM" id="SSF53335">
    <property type="entry name" value="S-adenosyl-L-methionine-dependent methyltransferases"/>
    <property type="match status" value="1"/>
</dbReference>
<protein>
    <recommendedName>
        <fullName evidence="1">Methyltransferase type 11 domain-containing protein</fullName>
    </recommendedName>
</protein>
<accession>A0A0G0T793</accession>